<feature type="domain" description="Transposase IS204/IS1001/IS1096/IS1165 zinc-finger" evidence="2">
    <location>
        <begin position="44"/>
        <end position="88"/>
    </location>
</feature>
<organism evidence="3 4">
    <name type="scientific">Lapidilactobacillus gannanensis</name>
    <dbReference type="NCBI Taxonomy" id="2486002"/>
    <lineage>
        <taxon>Bacteria</taxon>
        <taxon>Bacillati</taxon>
        <taxon>Bacillota</taxon>
        <taxon>Bacilli</taxon>
        <taxon>Lactobacillales</taxon>
        <taxon>Lactobacillaceae</taxon>
        <taxon>Lapidilactobacillus</taxon>
    </lineage>
</organism>
<feature type="domain" description="Transposase IS204/IS1001/IS1096/IS1165 DDE" evidence="1">
    <location>
        <begin position="160"/>
        <end position="405"/>
    </location>
</feature>
<proteinExistence type="predicted"/>
<gene>
    <name evidence="3" type="ORF">ACFQ4R_07040</name>
</gene>
<accession>A0ABW4BM83</accession>
<dbReference type="PANTHER" id="PTHR33498:SF1">
    <property type="entry name" value="TRANSPOSASE FOR INSERTION SEQUENCE ELEMENT IS1557"/>
    <property type="match status" value="1"/>
</dbReference>
<dbReference type="Pfam" id="PF01610">
    <property type="entry name" value="DDE_Tnp_ISL3"/>
    <property type="match status" value="1"/>
</dbReference>
<dbReference type="EMBL" id="JBHTOH010000052">
    <property type="protein sequence ID" value="MFD1411342.1"/>
    <property type="molecule type" value="Genomic_DNA"/>
</dbReference>
<dbReference type="InterPro" id="IPR002560">
    <property type="entry name" value="Transposase_DDE"/>
</dbReference>
<comment type="caution">
    <text evidence="3">The sequence shown here is derived from an EMBL/GenBank/DDBJ whole genome shotgun (WGS) entry which is preliminary data.</text>
</comment>
<dbReference type="RefSeq" id="WP_379880649.1">
    <property type="nucleotide sequence ID" value="NZ_JBHTOH010000052.1"/>
</dbReference>
<dbReference type="Pfam" id="PF14690">
    <property type="entry name" value="Zn_ribbon_ISL3"/>
    <property type="match status" value="1"/>
</dbReference>
<dbReference type="InterPro" id="IPR029261">
    <property type="entry name" value="Transposase_Znf"/>
</dbReference>
<feature type="non-terminal residue" evidence="3">
    <location>
        <position position="1"/>
    </location>
</feature>
<dbReference type="PANTHER" id="PTHR33498">
    <property type="entry name" value="TRANSPOSASE FOR INSERTION SEQUENCE ELEMENT IS1557"/>
    <property type="match status" value="1"/>
</dbReference>
<reference evidence="4" key="1">
    <citation type="journal article" date="2019" name="Int. J. Syst. Evol. Microbiol.">
        <title>The Global Catalogue of Microorganisms (GCM) 10K type strain sequencing project: providing services to taxonomists for standard genome sequencing and annotation.</title>
        <authorList>
            <consortium name="The Broad Institute Genomics Platform"/>
            <consortium name="The Broad Institute Genome Sequencing Center for Infectious Disease"/>
            <person name="Wu L."/>
            <person name="Ma J."/>
        </authorList>
    </citation>
    <scope>NUCLEOTIDE SEQUENCE [LARGE SCALE GENOMIC DNA]</scope>
    <source>
        <strain evidence="4">CCM 8937</strain>
    </source>
</reference>
<name>A0ABW4BM83_9LACO</name>
<evidence type="ECO:0000259" key="2">
    <source>
        <dbReference type="Pfam" id="PF14690"/>
    </source>
</evidence>
<dbReference type="InterPro" id="IPR047951">
    <property type="entry name" value="Transpos_ISL3"/>
</dbReference>
<keyword evidence="4" id="KW-1185">Reference proteome</keyword>
<dbReference type="NCBIfam" id="NF033550">
    <property type="entry name" value="transpos_ISL3"/>
    <property type="match status" value="1"/>
</dbReference>
<dbReference type="Proteomes" id="UP001597191">
    <property type="component" value="Unassembled WGS sequence"/>
</dbReference>
<evidence type="ECO:0000313" key="3">
    <source>
        <dbReference type="EMBL" id="MFD1411342.1"/>
    </source>
</evidence>
<protein>
    <submittedName>
        <fullName evidence="3">ISL3 family transposase</fullName>
    </submittedName>
</protein>
<evidence type="ECO:0000313" key="4">
    <source>
        <dbReference type="Proteomes" id="UP001597191"/>
    </source>
</evidence>
<evidence type="ECO:0000259" key="1">
    <source>
        <dbReference type="Pfam" id="PF01610"/>
    </source>
</evidence>
<sequence length="421" mass="49230">DQSIRNLLEIKDQNIIFIEDTYFDVVKGLQALIIPAILTYPIDRCINCGFAGKVVKYGFNTNMIIAPSLVQRPTFLKLKRQRFKCLACQTTFDAQTDYIWFNCRIAQPVRQLILSDAGTNQSNKAIALRYHVSDKTVQRIIDEEVSSHNQFHRDWLPEHLAIDEFNSTDQMSFIWCDADCHELGEILPTRTSYQITKYFSAFSLNARKRVKTVSLDLNAGYINLVPKLFPNAEVIVDRFHIAQMANRAVNQQRVQTMNQLKKSDKKYRFMKREWKQFLRPITKLESSQLQYHQSVGYYETSLNLVTECLELSESFKQSYYFYQGLLNALTAKDKTIFNNCLDNYHFSDVSLDTTVRTFKKYRHQVLNAVDSPYSNGFLEATIGRIKKIKNTAYGFRNYNNYINRIKLEILWLHEPRKIKCA</sequence>